<dbReference type="InterPro" id="IPR039103">
    <property type="entry name" value="Spd-2/CEP192"/>
</dbReference>
<evidence type="ECO:0000313" key="2">
    <source>
        <dbReference type="EMBL" id="CAD5206761.1"/>
    </source>
</evidence>
<dbReference type="InterPro" id="IPR054091">
    <property type="entry name" value="Cep192-like_D5"/>
</dbReference>
<reference evidence="2" key="1">
    <citation type="submission" date="2020-09" db="EMBL/GenBank/DDBJ databases">
        <authorList>
            <person name="Kikuchi T."/>
        </authorList>
    </citation>
    <scope>NUCLEOTIDE SEQUENCE</scope>
    <source>
        <strain evidence="2">SH1</strain>
    </source>
</reference>
<dbReference type="GO" id="GO:0005737">
    <property type="term" value="C:cytoplasm"/>
    <property type="evidence" value="ECO:0007669"/>
    <property type="project" value="TreeGrafter"/>
</dbReference>
<evidence type="ECO:0000259" key="1">
    <source>
        <dbReference type="Pfam" id="PF22074"/>
    </source>
</evidence>
<dbReference type="GO" id="GO:0000242">
    <property type="term" value="C:pericentriolar material"/>
    <property type="evidence" value="ECO:0007669"/>
    <property type="project" value="TreeGrafter"/>
</dbReference>
<proteinExistence type="predicted"/>
<sequence>MSVNYSSMAFEDKNIDYIASTPVGPSRCNAMSVDLSPIQDALGGNDTPRTANTTRISNEFVRIQSKVHFGFVKLGEEIDRDLDIFSTADRNLWVKILRPTSNVFSVEFTEDFLLQPGSKQSFRLTYKPNKAKVCDTETLFLTVSYDEQGGKKIRFKVCLVGFSGKSEVVPEGLPVVDGSKWEACIKNRRSEVTLKNVGNRAAFVRIVVTDSNGHPSAKSDIWVKPDQFILDALNDCQKTVTVNFLAEEADVNLVIYYGEEKQRLRCRKYMQMRQITGGFTVEAFDVMALKVSGSRLLECDSEHLSSEDKRVLAQDMNMLTIKLVKEAEDSFDEDSTLTNTTMLFTNSEVRLKPARFLNADVDVVDDDLDTCINQLQMKN</sequence>
<dbReference type="Proteomes" id="UP000783686">
    <property type="component" value="Unassembled WGS sequence"/>
</dbReference>
<dbReference type="GO" id="GO:0090307">
    <property type="term" value="P:mitotic spindle assembly"/>
    <property type="evidence" value="ECO:0007669"/>
    <property type="project" value="TreeGrafter"/>
</dbReference>
<dbReference type="PANTHER" id="PTHR16029">
    <property type="entry name" value="CENTROSOMAL PROTEIN OF 192 KDA"/>
    <property type="match status" value="1"/>
</dbReference>
<dbReference type="OrthoDB" id="5867874at2759"/>
<dbReference type="AlphaFoldDB" id="A0A811JTH2"/>
<name>A0A811JTH2_9BILA</name>
<feature type="domain" description="Cep192-like" evidence="1">
    <location>
        <begin position="186"/>
        <end position="273"/>
    </location>
</feature>
<dbReference type="Gene3D" id="2.60.40.10">
    <property type="entry name" value="Immunoglobulins"/>
    <property type="match status" value="1"/>
</dbReference>
<dbReference type="GO" id="GO:0090222">
    <property type="term" value="P:centrosome-templated microtubule nucleation"/>
    <property type="evidence" value="ECO:0007669"/>
    <property type="project" value="InterPro"/>
</dbReference>
<keyword evidence="3" id="KW-1185">Reference proteome</keyword>
<comment type="caution">
    <text evidence="2">The sequence shown here is derived from an EMBL/GenBank/DDBJ whole genome shotgun (WGS) entry which is preliminary data.</text>
</comment>
<dbReference type="GO" id="GO:0005814">
    <property type="term" value="C:centriole"/>
    <property type="evidence" value="ECO:0007669"/>
    <property type="project" value="TreeGrafter"/>
</dbReference>
<dbReference type="GO" id="GO:0071539">
    <property type="term" value="P:protein localization to centrosome"/>
    <property type="evidence" value="ECO:0007669"/>
    <property type="project" value="InterPro"/>
</dbReference>
<accession>A0A811JTH2</accession>
<dbReference type="EMBL" id="CAJFCW020000001">
    <property type="protein sequence ID" value="CAG9083020.1"/>
    <property type="molecule type" value="Genomic_DNA"/>
</dbReference>
<organism evidence="2 3">
    <name type="scientific">Bursaphelenchus okinawaensis</name>
    <dbReference type="NCBI Taxonomy" id="465554"/>
    <lineage>
        <taxon>Eukaryota</taxon>
        <taxon>Metazoa</taxon>
        <taxon>Ecdysozoa</taxon>
        <taxon>Nematoda</taxon>
        <taxon>Chromadorea</taxon>
        <taxon>Rhabditida</taxon>
        <taxon>Tylenchina</taxon>
        <taxon>Tylenchomorpha</taxon>
        <taxon>Aphelenchoidea</taxon>
        <taxon>Aphelenchoididae</taxon>
        <taxon>Bursaphelenchus</taxon>
    </lineage>
</organism>
<dbReference type="EMBL" id="CAJFDH010000001">
    <property type="protein sequence ID" value="CAD5206761.1"/>
    <property type="molecule type" value="Genomic_DNA"/>
</dbReference>
<protein>
    <recommendedName>
        <fullName evidence="1">Cep192-like domain-containing protein</fullName>
    </recommendedName>
</protein>
<dbReference type="Pfam" id="PF22074">
    <property type="entry name" value="Cep192_D5"/>
    <property type="match status" value="1"/>
</dbReference>
<dbReference type="PANTHER" id="PTHR16029:SF11">
    <property type="entry name" value="CENTROSOMAL PROTEIN OF 192 KDA"/>
    <property type="match status" value="1"/>
</dbReference>
<dbReference type="InterPro" id="IPR013783">
    <property type="entry name" value="Ig-like_fold"/>
</dbReference>
<gene>
    <name evidence="2" type="ORF">BOKJ2_LOCUS1445</name>
</gene>
<dbReference type="Proteomes" id="UP000614601">
    <property type="component" value="Unassembled WGS sequence"/>
</dbReference>
<evidence type="ECO:0000313" key="3">
    <source>
        <dbReference type="Proteomes" id="UP000614601"/>
    </source>
</evidence>
<dbReference type="GO" id="GO:0051298">
    <property type="term" value="P:centrosome duplication"/>
    <property type="evidence" value="ECO:0007669"/>
    <property type="project" value="InterPro"/>
</dbReference>
<dbReference type="GO" id="GO:0019901">
    <property type="term" value="F:protein kinase binding"/>
    <property type="evidence" value="ECO:0007669"/>
    <property type="project" value="TreeGrafter"/>
</dbReference>